<protein>
    <submittedName>
        <fullName evidence="4">ABC transporter substrate-binding protein</fullName>
    </submittedName>
</protein>
<keyword evidence="1 2" id="KW-0732">Signal</keyword>
<organism evidence="4 5">
    <name type="scientific">Amycolatopsis carbonis</name>
    <dbReference type="NCBI Taxonomy" id="715471"/>
    <lineage>
        <taxon>Bacteria</taxon>
        <taxon>Bacillati</taxon>
        <taxon>Actinomycetota</taxon>
        <taxon>Actinomycetes</taxon>
        <taxon>Pseudonocardiales</taxon>
        <taxon>Pseudonocardiaceae</taxon>
        <taxon>Amycolatopsis</taxon>
    </lineage>
</organism>
<sequence length="270" mass="28213">MRKLLSTLAVVVASLIGLSALTACGSSDASGQTLRVGTLTDAPPSIYLENGQFTGYDNELLRDIAKREGFQVEFVGTEFSGLLAKVASGQLDIGSSTISATTARKKTVAFSNGYDTSYTTVVSKKGANLAEAGAFAGKRLGVVQGSVQDEFAGKLAGAEVVRFPDYNAGFAQLRDGSLDGWVVPKDIGQKYLDQNPTVPLEFGYTVLDKDTPSAYAVAKSNPDLLNKLNDGLSKALADGTVARLHAQFFKQAPVAAELAKGGPGLPVKNA</sequence>
<evidence type="ECO:0000313" key="4">
    <source>
        <dbReference type="EMBL" id="WIX81010.1"/>
    </source>
</evidence>
<accession>A0A9Y2MTS6</accession>
<evidence type="ECO:0000256" key="1">
    <source>
        <dbReference type="ARBA" id="ARBA00022729"/>
    </source>
</evidence>
<dbReference type="CDD" id="cd13530">
    <property type="entry name" value="PBP2_peptides_like"/>
    <property type="match status" value="1"/>
</dbReference>
<dbReference type="SMART" id="SM00062">
    <property type="entry name" value="PBPb"/>
    <property type="match status" value="1"/>
</dbReference>
<feature type="domain" description="Solute-binding protein family 3/N-terminal" evidence="3">
    <location>
        <begin position="33"/>
        <end position="252"/>
    </location>
</feature>
<dbReference type="KEGG" id="acab:QRX50_09725"/>
<reference evidence="4 5" key="1">
    <citation type="submission" date="2023-06" db="EMBL/GenBank/DDBJ databases">
        <authorList>
            <person name="Oyuntsetseg B."/>
            <person name="Kim S.B."/>
        </authorList>
    </citation>
    <scope>NUCLEOTIDE SEQUENCE [LARGE SCALE GENOMIC DNA]</scope>
    <source>
        <strain evidence="4 5">2-15</strain>
    </source>
</reference>
<dbReference type="AlphaFoldDB" id="A0A9Y2MTS6"/>
<dbReference type="Pfam" id="PF00497">
    <property type="entry name" value="SBP_bac_3"/>
    <property type="match status" value="1"/>
</dbReference>
<dbReference type="EMBL" id="CP127294">
    <property type="protein sequence ID" value="WIX81010.1"/>
    <property type="molecule type" value="Genomic_DNA"/>
</dbReference>
<evidence type="ECO:0000259" key="3">
    <source>
        <dbReference type="SMART" id="SM00062"/>
    </source>
</evidence>
<dbReference type="PANTHER" id="PTHR35936">
    <property type="entry name" value="MEMBRANE-BOUND LYTIC MUREIN TRANSGLYCOSYLASE F"/>
    <property type="match status" value="1"/>
</dbReference>
<evidence type="ECO:0000313" key="5">
    <source>
        <dbReference type="Proteomes" id="UP001236014"/>
    </source>
</evidence>
<feature type="chain" id="PRO_5040986047" evidence="2">
    <location>
        <begin position="23"/>
        <end position="270"/>
    </location>
</feature>
<gene>
    <name evidence="4" type="ORF">QRX50_09725</name>
</gene>
<dbReference type="Gene3D" id="3.40.190.10">
    <property type="entry name" value="Periplasmic binding protein-like II"/>
    <property type="match status" value="2"/>
</dbReference>
<dbReference type="Proteomes" id="UP001236014">
    <property type="component" value="Chromosome"/>
</dbReference>
<name>A0A9Y2MTS6_9PSEU</name>
<keyword evidence="5" id="KW-1185">Reference proteome</keyword>
<proteinExistence type="predicted"/>
<dbReference type="RefSeq" id="WP_285971622.1">
    <property type="nucleotide sequence ID" value="NZ_CP127294.1"/>
</dbReference>
<feature type="signal peptide" evidence="2">
    <location>
        <begin position="1"/>
        <end position="22"/>
    </location>
</feature>
<dbReference type="SUPFAM" id="SSF53850">
    <property type="entry name" value="Periplasmic binding protein-like II"/>
    <property type="match status" value="1"/>
</dbReference>
<dbReference type="InterPro" id="IPR001638">
    <property type="entry name" value="Solute-binding_3/MltF_N"/>
</dbReference>
<evidence type="ECO:0000256" key="2">
    <source>
        <dbReference type="SAM" id="SignalP"/>
    </source>
</evidence>
<dbReference type="PANTHER" id="PTHR35936:SF19">
    <property type="entry name" value="AMINO-ACID-BINDING PROTEIN YXEM-RELATED"/>
    <property type="match status" value="1"/>
</dbReference>
<dbReference type="PROSITE" id="PS51257">
    <property type="entry name" value="PROKAR_LIPOPROTEIN"/>
    <property type="match status" value="1"/>
</dbReference>